<proteinExistence type="predicted"/>
<dbReference type="EMBL" id="VOBR01000003">
    <property type="protein sequence ID" value="TWP53446.1"/>
    <property type="molecule type" value="Genomic_DNA"/>
</dbReference>
<evidence type="ECO:0000313" key="2">
    <source>
        <dbReference type="EMBL" id="TWP53446.1"/>
    </source>
</evidence>
<comment type="caution">
    <text evidence="2">The sequence shown here is derived from an EMBL/GenBank/DDBJ whole genome shotgun (WGS) entry which is preliminary data.</text>
</comment>
<organism evidence="2 3">
    <name type="scientific">Lentzea tibetensis</name>
    <dbReference type="NCBI Taxonomy" id="2591470"/>
    <lineage>
        <taxon>Bacteria</taxon>
        <taxon>Bacillati</taxon>
        <taxon>Actinomycetota</taxon>
        <taxon>Actinomycetes</taxon>
        <taxon>Pseudonocardiales</taxon>
        <taxon>Pseudonocardiaceae</taxon>
        <taxon>Lentzea</taxon>
    </lineage>
</organism>
<keyword evidence="3" id="KW-1185">Reference proteome</keyword>
<sequence length="407" mass="43868">MQLKDAFEAVTENVDVRPGFLGDVMTGARRRRTRKLVITTAVVALIAGGVAGVVLTRAGTSEVSTTDERFALPTRGELASDQQFLDGARASWRTQTPSAMSQRVDSPEDAPTHVLWAGNTPAGKTAVVLQAQHADKSWATSVGLVVNDQLISFESQTAENPQHGVFQFGPKDSVFLVLERSVPVQHSMRATRGQDGALSREWRPLTMTDGVAVVTAEQGDKPLFVLAQTPPPPDDFNLDQQLLYPRTPITPQRAYIPYTGLGWNDRRFATAEPEYLPSGTVIHDLYETLHRARLVDYRIGSITSGQWHVIAALPGDRTALVTEFENQLYAVIYGSDGSLQRTIVGPPVLAGGPLPVRFHLPDGLGIVLADYGSGIGPDGKSDAWLAPANTGEVQVMTAGSTTVVPLN</sequence>
<feature type="transmembrane region" description="Helical" evidence="1">
    <location>
        <begin position="36"/>
        <end position="55"/>
    </location>
</feature>
<reference evidence="2 3" key="1">
    <citation type="submission" date="2019-07" db="EMBL/GenBank/DDBJ databases">
        <title>Lentzea xizangensis sp. nov., isolated from Qinghai-Tibetan Plateau Soils.</title>
        <authorList>
            <person name="Huang J."/>
        </authorList>
    </citation>
    <scope>NUCLEOTIDE SEQUENCE [LARGE SCALE GENOMIC DNA]</scope>
    <source>
        <strain evidence="2 3">FXJ1.1311</strain>
    </source>
</reference>
<dbReference type="Proteomes" id="UP000316639">
    <property type="component" value="Unassembled WGS sequence"/>
</dbReference>
<dbReference type="OrthoDB" id="3673627at2"/>
<keyword evidence="1" id="KW-1133">Transmembrane helix</keyword>
<name>A0A563F0D9_9PSEU</name>
<evidence type="ECO:0000256" key="1">
    <source>
        <dbReference type="SAM" id="Phobius"/>
    </source>
</evidence>
<accession>A0A563F0D9</accession>
<gene>
    <name evidence="2" type="ORF">FKR81_05690</name>
</gene>
<dbReference type="AlphaFoldDB" id="A0A563F0D9"/>
<protein>
    <submittedName>
        <fullName evidence="2">Uncharacterized protein</fullName>
    </submittedName>
</protein>
<dbReference type="RefSeq" id="WP_146349857.1">
    <property type="nucleotide sequence ID" value="NZ_VOBR01000003.1"/>
</dbReference>
<keyword evidence="1" id="KW-0812">Transmembrane</keyword>
<evidence type="ECO:0000313" key="3">
    <source>
        <dbReference type="Proteomes" id="UP000316639"/>
    </source>
</evidence>
<keyword evidence="1" id="KW-0472">Membrane</keyword>